<dbReference type="Pfam" id="PF00534">
    <property type="entry name" value="Glycos_transf_1"/>
    <property type="match status" value="1"/>
</dbReference>
<organism evidence="2">
    <name type="scientific">hydrothermal vent metagenome</name>
    <dbReference type="NCBI Taxonomy" id="652676"/>
    <lineage>
        <taxon>unclassified sequences</taxon>
        <taxon>metagenomes</taxon>
        <taxon>ecological metagenomes</taxon>
    </lineage>
</organism>
<evidence type="ECO:0000313" key="2">
    <source>
        <dbReference type="EMBL" id="VAW27668.1"/>
    </source>
</evidence>
<dbReference type="InterPro" id="IPR001296">
    <property type="entry name" value="Glyco_trans_1"/>
</dbReference>
<dbReference type="PANTHER" id="PTHR12526:SF572">
    <property type="entry name" value="BLL5144 PROTEIN"/>
    <property type="match status" value="1"/>
</dbReference>
<proteinExistence type="predicted"/>
<reference evidence="2" key="1">
    <citation type="submission" date="2018-06" db="EMBL/GenBank/DDBJ databases">
        <authorList>
            <person name="Zhirakovskaya E."/>
        </authorList>
    </citation>
    <scope>NUCLEOTIDE SEQUENCE</scope>
</reference>
<feature type="non-terminal residue" evidence="2">
    <location>
        <position position="1"/>
    </location>
</feature>
<dbReference type="PANTHER" id="PTHR12526">
    <property type="entry name" value="GLYCOSYLTRANSFERASE"/>
    <property type="match status" value="1"/>
</dbReference>
<keyword evidence="2" id="KW-0808">Transferase</keyword>
<name>A0A3B0UB39_9ZZZZ</name>
<dbReference type="AlphaFoldDB" id="A0A3B0UB39"/>
<dbReference type="Gene3D" id="3.40.50.2000">
    <property type="entry name" value="Glycogen Phosphorylase B"/>
    <property type="match status" value="2"/>
</dbReference>
<sequence>PDIVKYSIRESHQNDYLKAADFINYSADICILQHEFGIFGGNSGVYILPLINRLKVPLLVTFHTVLKEPTFSEKAIISEIGKKADKIAVMSKMAVSFLVEIYQIQRKKITIIRHGFPEFDYENHSSYKQKFHLEDKITLMTFGLLSRGKGIETAIRALPRVVEKFPNIVYLIIGKTHPGVIKASGEEYRHFLKRLVQKNKLGKHVVFIDSFLEEADLCAYLSATDIYITPYPSEAQITSGTLSYATGAGAAVVSTPYWHATELLDKGRGILFPFKDPEGLALELLQLLENPAKMKTIRNRAFAYGQKFTWPLQGEKYLKTAELAIKGYHTPKIYKEKTIDLALLPLLNLSHIKRLTDTTGMLQHARYNIPDFRHGYCLDDNSRALLAMNMVYDRQKEPEAISLMSTYLSYINYMQNPDGSFRNFLSYDHKYLDKKSSEDAFGRTIWALGFLLAHSPNDAFFQIASQLFNSSINIFQQLKSLRGIANTLLGISYYLNRFPWDEGMVNIMSELSDKLTNAYEKKSGHDWQWFEPILTYDNGLLPASLFCTYEKIENENYLKIAKESMTFLESIIFKGDHIALIGNNGWYRKGEKRARFSQQPIDAMAMVLMYEKAYLVAENKKDYLHKMFTSYMWFLGENDLRLPLYDYETKGCCDGLEKEGVNRNQGAESTLAYLLSHLIVLEAFEKEKTF</sequence>
<dbReference type="SUPFAM" id="SSF53756">
    <property type="entry name" value="UDP-Glycosyltransferase/glycogen phosphorylase"/>
    <property type="match status" value="1"/>
</dbReference>
<evidence type="ECO:0000259" key="1">
    <source>
        <dbReference type="Pfam" id="PF00534"/>
    </source>
</evidence>
<accession>A0A3B0UB39</accession>
<dbReference type="GO" id="GO:0016757">
    <property type="term" value="F:glycosyltransferase activity"/>
    <property type="evidence" value="ECO:0007669"/>
    <property type="project" value="InterPro"/>
</dbReference>
<protein>
    <submittedName>
        <fullName evidence="2">Glycosyltransferase</fullName>
    </submittedName>
</protein>
<feature type="domain" description="Glycosyl transferase family 1" evidence="1">
    <location>
        <begin position="130"/>
        <end position="301"/>
    </location>
</feature>
<gene>
    <name evidence="2" type="ORF">MNBD_BACTEROID07-36</name>
</gene>
<dbReference type="EMBL" id="UOET01000145">
    <property type="protein sequence ID" value="VAW27668.1"/>
    <property type="molecule type" value="Genomic_DNA"/>
</dbReference>